<dbReference type="AlphaFoldDB" id="A0A9D1UTL8"/>
<dbReference type="InterPro" id="IPR050490">
    <property type="entry name" value="Bact_solute-bd_prot1"/>
</dbReference>
<reference evidence="4" key="2">
    <citation type="submission" date="2021-04" db="EMBL/GenBank/DDBJ databases">
        <authorList>
            <person name="Gilroy R."/>
        </authorList>
    </citation>
    <scope>NUCLEOTIDE SEQUENCE</scope>
    <source>
        <strain evidence="4">ChiHejej3B27-3195</strain>
    </source>
</reference>
<feature type="region of interest" description="Disordered" evidence="3">
    <location>
        <begin position="1"/>
        <end position="38"/>
    </location>
</feature>
<proteinExistence type="inferred from homology"/>
<gene>
    <name evidence="4" type="ORF">H9871_08550</name>
</gene>
<evidence type="ECO:0000256" key="3">
    <source>
        <dbReference type="SAM" id="MobiDB-lite"/>
    </source>
</evidence>
<accession>A0A9D1UTL8</accession>
<evidence type="ECO:0000256" key="1">
    <source>
        <dbReference type="ARBA" id="ARBA00008520"/>
    </source>
</evidence>
<organism evidence="4 5">
    <name type="scientific">Candidatus Nesterenkonia stercoripullorum</name>
    <dbReference type="NCBI Taxonomy" id="2838701"/>
    <lineage>
        <taxon>Bacteria</taxon>
        <taxon>Bacillati</taxon>
        <taxon>Actinomycetota</taxon>
        <taxon>Actinomycetes</taxon>
        <taxon>Micrococcales</taxon>
        <taxon>Micrococcaceae</taxon>
        <taxon>Nesterenkonia</taxon>
    </lineage>
</organism>
<comment type="similarity">
    <text evidence="1">Belongs to the bacterial solute-binding protein 1 family.</text>
</comment>
<dbReference type="PANTHER" id="PTHR43649">
    <property type="entry name" value="ARABINOSE-BINDING PROTEIN-RELATED"/>
    <property type="match status" value="1"/>
</dbReference>
<feature type="compositionally biased region" description="Low complexity" evidence="3">
    <location>
        <begin position="15"/>
        <end position="38"/>
    </location>
</feature>
<dbReference type="SUPFAM" id="SSF53850">
    <property type="entry name" value="Periplasmic binding protein-like II"/>
    <property type="match status" value="1"/>
</dbReference>
<name>A0A9D1UTL8_9MICC</name>
<keyword evidence="2" id="KW-0813">Transport</keyword>
<evidence type="ECO:0000256" key="2">
    <source>
        <dbReference type="ARBA" id="ARBA00022448"/>
    </source>
</evidence>
<dbReference type="InterPro" id="IPR006059">
    <property type="entry name" value="SBP"/>
</dbReference>
<evidence type="ECO:0000313" key="4">
    <source>
        <dbReference type="EMBL" id="HIX00178.1"/>
    </source>
</evidence>
<feature type="compositionally biased region" description="Basic residues" evidence="3">
    <location>
        <begin position="1"/>
        <end position="12"/>
    </location>
</feature>
<dbReference type="InterPro" id="IPR006311">
    <property type="entry name" value="TAT_signal"/>
</dbReference>
<sequence>MFSARRRGHHPSTHTPRPSALAPSALRSSASTASPLSRRTLLGTTGATALAAALSGCTGSLGGGGTADISFHQSKPEVIPYFGDLLAEFNEENRGSIRVSHDTASGLSAGFARGNPPDLGCLNYNYEMVHFQERGALRDVSDVVNEFDIRPSIQDLVDQYPTYPGRTSVIPYSMMAAAVLYNEEIFAEHDLEVPTTFSEFIDVCETLEENGVTPLYSTYGDPWTVAQGIMDYSLGGAIDVAGFFERLHAQGEDAGPDSEVSFSKDFREPLEKMLQISAFSQPGAASRYYGDGNAAFARGDAAMYFQGPWALNDIATANPDASIGIFPLPMTENPEDRKVRVNLDLALWIPEDSNHPEQARELARWLMDPDIADPYNQDNLAFGVREDSPDVEDPRLKDLQTYVDRAAFYQGVSKAIPLTIPFENYSQGIVTGQSLENTLRTLDEDWARLARR</sequence>
<dbReference type="Pfam" id="PF01547">
    <property type="entry name" value="SBP_bac_1"/>
    <property type="match status" value="1"/>
</dbReference>
<comment type="caution">
    <text evidence="4">The sequence shown here is derived from an EMBL/GenBank/DDBJ whole genome shotgun (WGS) entry which is preliminary data.</text>
</comment>
<evidence type="ECO:0000313" key="5">
    <source>
        <dbReference type="Proteomes" id="UP000824151"/>
    </source>
</evidence>
<dbReference type="PROSITE" id="PS51318">
    <property type="entry name" value="TAT"/>
    <property type="match status" value="1"/>
</dbReference>
<dbReference type="PANTHER" id="PTHR43649:SF29">
    <property type="entry name" value="OSMOPROTECTIVE COMPOUNDS-BINDING PROTEIN GGTB"/>
    <property type="match status" value="1"/>
</dbReference>
<dbReference type="EMBL" id="DXGD01000316">
    <property type="protein sequence ID" value="HIX00178.1"/>
    <property type="molecule type" value="Genomic_DNA"/>
</dbReference>
<reference evidence="4" key="1">
    <citation type="journal article" date="2021" name="PeerJ">
        <title>Extensive microbial diversity within the chicken gut microbiome revealed by metagenomics and culture.</title>
        <authorList>
            <person name="Gilroy R."/>
            <person name="Ravi A."/>
            <person name="Getino M."/>
            <person name="Pursley I."/>
            <person name="Horton D.L."/>
            <person name="Alikhan N.F."/>
            <person name="Baker D."/>
            <person name="Gharbi K."/>
            <person name="Hall N."/>
            <person name="Watson M."/>
            <person name="Adriaenssens E.M."/>
            <person name="Foster-Nyarko E."/>
            <person name="Jarju S."/>
            <person name="Secka A."/>
            <person name="Antonio M."/>
            <person name="Oren A."/>
            <person name="Chaudhuri R.R."/>
            <person name="La Ragione R."/>
            <person name="Hildebrand F."/>
            <person name="Pallen M.J."/>
        </authorList>
    </citation>
    <scope>NUCLEOTIDE SEQUENCE</scope>
    <source>
        <strain evidence="4">ChiHejej3B27-3195</strain>
    </source>
</reference>
<protein>
    <submittedName>
        <fullName evidence="4">Extracellular solute-binding protein</fullName>
    </submittedName>
</protein>
<dbReference type="Gene3D" id="3.40.190.10">
    <property type="entry name" value="Periplasmic binding protein-like II"/>
    <property type="match status" value="2"/>
</dbReference>
<dbReference type="Proteomes" id="UP000824151">
    <property type="component" value="Unassembled WGS sequence"/>
</dbReference>